<dbReference type="Gene3D" id="3.40.1620.10">
    <property type="entry name" value="YefM-like domain"/>
    <property type="match status" value="1"/>
</dbReference>
<evidence type="ECO:0000313" key="4">
    <source>
        <dbReference type="EMBL" id="WNC09513.1"/>
    </source>
</evidence>
<reference evidence="4" key="2">
    <citation type="submission" date="2023-09" db="EMBL/GenBank/DDBJ databases">
        <title>First report of Pseudomonas coleopterorum DJ13 causing leaf spot on Rhododendron pulchrum Sweet in China.</title>
        <authorList>
            <person name="Zhang Y."/>
        </authorList>
    </citation>
    <scope>NUCLEOTIDE SEQUENCE</scope>
    <source>
        <strain evidence="4">DJ13</strain>
    </source>
</reference>
<evidence type="ECO:0000313" key="3">
    <source>
        <dbReference type="EMBL" id="MBD8770480.1"/>
    </source>
</evidence>
<comment type="similarity">
    <text evidence="1 2">Belongs to the phD/YefM antitoxin family.</text>
</comment>
<comment type="function">
    <text evidence="2">Antitoxin component of a type II toxin-antitoxin (TA) system.</text>
</comment>
<organism evidence="4 6">
    <name type="scientific">Pseudomonas coleopterorum</name>
    <dbReference type="NCBI Taxonomy" id="1605838"/>
    <lineage>
        <taxon>Bacteria</taxon>
        <taxon>Pseudomonadati</taxon>
        <taxon>Pseudomonadota</taxon>
        <taxon>Gammaproteobacteria</taxon>
        <taxon>Pseudomonadales</taxon>
        <taxon>Pseudomonadaceae</taxon>
        <taxon>Pseudomonas</taxon>
    </lineage>
</organism>
<protein>
    <recommendedName>
        <fullName evidence="2">Antitoxin</fullName>
    </recommendedName>
</protein>
<reference evidence="3 5" key="1">
    <citation type="journal article" date="2020" name="FEMS Microbiol. Ecol.">
        <title>Temporal dynamics of bacterial communities during seed development and maturation.</title>
        <authorList>
            <person name="Chesneau G."/>
            <person name="Torres-Cortes G."/>
            <person name="Briand M."/>
            <person name="Darrasse A."/>
            <person name="Preveaux A."/>
            <person name="Marais C."/>
            <person name="Jacques M.A."/>
            <person name="Shade A."/>
            <person name="Barret M."/>
        </authorList>
    </citation>
    <scope>NUCLEOTIDE SEQUENCE [LARGE SCALE GENOMIC DNA]</scope>
    <source>
        <strain evidence="3 5">CFBP13599</strain>
    </source>
</reference>
<dbReference type="Proteomes" id="UP001258207">
    <property type="component" value="Chromosome"/>
</dbReference>
<dbReference type="InterPro" id="IPR051416">
    <property type="entry name" value="phD-YefM_TA_antitoxins"/>
</dbReference>
<dbReference type="EMBL" id="JACYWZ010000005">
    <property type="protein sequence ID" value="MBD8770480.1"/>
    <property type="molecule type" value="Genomic_DNA"/>
</dbReference>
<evidence type="ECO:0000313" key="5">
    <source>
        <dbReference type="Proteomes" id="UP000620025"/>
    </source>
</evidence>
<dbReference type="PANTHER" id="PTHR35377:SF4">
    <property type="entry name" value="PREVENT-HOST-DEATH FAMILY PROTEIN"/>
    <property type="match status" value="1"/>
</dbReference>
<evidence type="ECO:0000256" key="2">
    <source>
        <dbReference type="RuleBase" id="RU362080"/>
    </source>
</evidence>
<dbReference type="InterPro" id="IPR036165">
    <property type="entry name" value="YefM-like_sf"/>
</dbReference>
<dbReference type="RefSeq" id="WP_049862084.1">
    <property type="nucleotide sequence ID" value="NZ_CP134081.1"/>
</dbReference>
<keyword evidence="5" id="KW-1185">Reference proteome</keyword>
<dbReference type="Proteomes" id="UP000620025">
    <property type="component" value="Unassembled WGS sequence"/>
</dbReference>
<proteinExistence type="inferred from homology"/>
<dbReference type="SUPFAM" id="SSF143120">
    <property type="entry name" value="YefM-like"/>
    <property type="match status" value="1"/>
</dbReference>
<dbReference type="AlphaFoldDB" id="A0AAJ6LYK7"/>
<dbReference type="PANTHER" id="PTHR35377">
    <property type="entry name" value="ANTITOXIN VAPB49-RELATED-RELATED"/>
    <property type="match status" value="1"/>
</dbReference>
<sequence length="79" mass="8643">MAIHNIHDAKSNLSRLLEQAAAGEVVVIAKAGKPIAKLVAYDAPEPREAKRIGFMLDLVVPEDFDELDNEVTNLFEGKV</sequence>
<dbReference type="NCBIfam" id="TIGR01552">
    <property type="entry name" value="phd_fam"/>
    <property type="match status" value="1"/>
</dbReference>
<dbReference type="EMBL" id="CP134081">
    <property type="protein sequence ID" value="WNC09513.1"/>
    <property type="molecule type" value="Genomic_DNA"/>
</dbReference>
<dbReference type="Pfam" id="PF02604">
    <property type="entry name" value="PhdYeFM_antitox"/>
    <property type="match status" value="1"/>
</dbReference>
<evidence type="ECO:0000313" key="6">
    <source>
        <dbReference type="Proteomes" id="UP001258207"/>
    </source>
</evidence>
<evidence type="ECO:0000256" key="1">
    <source>
        <dbReference type="ARBA" id="ARBA00009981"/>
    </source>
</evidence>
<gene>
    <name evidence="3" type="ORF">IFT38_13110</name>
    <name evidence="4" type="ORF">RI108_20015</name>
</gene>
<accession>A0AAJ6LYK7</accession>
<dbReference type="InterPro" id="IPR006442">
    <property type="entry name" value="Antitoxin_Phd/YefM"/>
</dbReference>
<name>A0AAJ6LYK7_9PSED</name>